<comment type="caution">
    <text evidence="7">The sequence shown here is derived from an EMBL/GenBank/DDBJ whole genome shotgun (WGS) entry which is preliminary data.</text>
</comment>
<sequence length="239" mass="27455">MKRNTYIDFLAYYGIGSAHPGGFTLTKQLLAQLPFRHGANVLEIGCGTGKTAAYMVRNFRYKVTAVEKNEIMIQKAKDRWSSEGIDIQLIEGKAEQLPCLHDSFEFVLGESILAFTEKERVISECYRVLQKDGKLVVIEMIINAHIGREEEEKIAQLYGMNELLTESEWIQLFQKANFRRVTIAGGGTIAETISSYIEEPEWNVSQFIPNELYEAWAQHENVRLMYQHILGHRIFICEK</sequence>
<evidence type="ECO:0000313" key="7">
    <source>
        <dbReference type="EMBL" id="KLV20862.1"/>
    </source>
</evidence>
<dbReference type="GO" id="GO:0032259">
    <property type="term" value="P:methylation"/>
    <property type="evidence" value="ECO:0007669"/>
    <property type="project" value="UniProtKB-KW"/>
</dbReference>
<keyword evidence="3 7" id="KW-0808">Transferase</keyword>
<proteinExistence type="predicted"/>
<comment type="pathway">
    <text evidence="4">Phospholipid metabolism.</text>
</comment>
<keyword evidence="2 7" id="KW-0489">Methyltransferase</keyword>
<dbReference type="PATRIC" id="fig|1392.242.peg.190"/>
<dbReference type="Pfam" id="PF13649">
    <property type="entry name" value="Methyltransf_25"/>
    <property type="match status" value="1"/>
</dbReference>
<evidence type="ECO:0000256" key="1">
    <source>
        <dbReference type="ARBA" id="ARBA00005189"/>
    </source>
</evidence>
<dbReference type="Gene3D" id="3.40.50.150">
    <property type="entry name" value="Vaccinia Virus protein VP39"/>
    <property type="match status" value="1"/>
</dbReference>
<evidence type="ECO:0000313" key="8">
    <source>
        <dbReference type="Proteomes" id="UP000035904"/>
    </source>
</evidence>
<organism evidence="7 8">
    <name type="scientific">Bacillus anthracis</name>
    <name type="common">anthrax bacterium</name>
    <dbReference type="NCBI Taxonomy" id="1392"/>
    <lineage>
        <taxon>Bacteria</taxon>
        <taxon>Bacillati</taxon>
        <taxon>Bacillota</taxon>
        <taxon>Bacilli</taxon>
        <taxon>Bacillales</taxon>
        <taxon>Bacillaceae</taxon>
        <taxon>Bacillus</taxon>
        <taxon>Bacillus cereus group</taxon>
    </lineage>
</organism>
<dbReference type="Proteomes" id="UP000035904">
    <property type="component" value="Unassembled WGS sequence"/>
</dbReference>
<comment type="pathway">
    <text evidence="1">Lipid metabolism.</text>
</comment>
<protein>
    <submittedName>
        <fullName evidence="7">Methyltransferase</fullName>
    </submittedName>
</protein>
<name>A0A0J1I4J4_BACAN</name>
<dbReference type="eggNOG" id="COG2226">
    <property type="taxonomic scope" value="Bacteria"/>
</dbReference>
<reference evidence="7 8" key="1">
    <citation type="submission" date="2015-05" db="EMBL/GenBank/DDBJ databases">
        <title>Whole genome sequence and identification of bacterial endophytes from Costus igneus.</title>
        <authorList>
            <person name="Lee Y.P."/>
            <person name="Gan H.M."/>
            <person name="Eng W."/>
            <person name="Wheatley M.S."/>
            <person name="Caraballo A."/>
            <person name="Polter S."/>
            <person name="Savka M.A."/>
            <person name="Hudson A.O."/>
        </authorList>
    </citation>
    <scope>NUCLEOTIDE SEQUENCE [LARGE SCALE GENOMIC DNA]</scope>
    <source>
        <strain evidence="7 8">RIT375</strain>
    </source>
</reference>
<evidence type="ECO:0000256" key="3">
    <source>
        <dbReference type="ARBA" id="ARBA00022679"/>
    </source>
</evidence>
<comment type="catalytic activity">
    <reaction evidence="5">
        <text>phosphoethanolamine + S-adenosyl-L-methionine = N-methylethanolamine phosphate + S-adenosyl-L-homocysteine + H(+)</text>
        <dbReference type="Rhea" id="RHEA:20365"/>
        <dbReference type="ChEBI" id="CHEBI:15378"/>
        <dbReference type="ChEBI" id="CHEBI:57781"/>
        <dbReference type="ChEBI" id="CHEBI:57856"/>
        <dbReference type="ChEBI" id="CHEBI:58190"/>
        <dbReference type="ChEBI" id="CHEBI:59789"/>
        <dbReference type="EC" id="2.1.1.103"/>
    </reaction>
    <physiologicalReaction direction="left-to-right" evidence="5">
        <dbReference type="Rhea" id="RHEA:20366"/>
    </physiologicalReaction>
</comment>
<dbReference type="AlphaFoldDB" id="A0A0J1I4J4"/>
<accession>A0A0J1I4J4</accession>
<dbReference type="SUPFAM" id="SSF53335">
    <property type="entry name" value="S-adenosyl-L-methionine-dependent methyltransferases"/>
    <property type="match status" value="1"/>
</dbReference>
<dbReference type="CDD" id="cd02440">
    <property type="entry name" value="AdoMet_MTases"/>
    <property type="match status" value="1"/>
</dbReference>
<gene>
    <name evidence="7" type="ORF">ABW01_00910</name>
</gene>
<feature type="domain" description="Methyltransferase" evidence="6">
    <location>
        <begin position="41"/>
        <end position="133"/>
    </location>
</feature>
<dbReference type="InterPro" id="IPR041698">
    <property type="entry name" value="Methyltransf_25"/>
</dbReference>
<dbReference type="GO" id="GO:0000234">
    <property type="term" value="F:phosphoethanolamine N-methyltransferase activity"/>
    <property type="evidence" value="ECO:0007669"/>
    <property type="project" value="UniProtKB-EC"/>
</dbReference>
<evidence type="ECO:0000259" key="6">
    <source>
        <dbReference type="Pfam" id="PF13649"/>
    </source>
</evidence>
<evidence type="ECO:0000256" key="2">
    <source>
        <dbReference type="ARBA" id="ARBA00022603"/>
    </source>
</evidence>
<dbReference type="PANTHER" id="PTHR44307">
    <property type="entry name" value="PHOSPHOETHANOLAMINE METHYLTRANSFERASE"/>
    <property type="match status" value="1"/>
</dbReference>
<dbReference type="EMBL" id="LDPG01000001">
    <property type="protein sequence ID" value="KLV20862.1"/>
    <property type="molecule type" value="Genomic_DNA"/>
</dbReference>
<dbReference type="InterPro" id="IPR029063">
    <property type="entry name" value="SAM-dependent_MTases_sf"/>
</dbReference>
<dbReference type="PANTHER" id="PTHR44307:SF2">
    <property type="entry name" value="PHOSPHOETHANOLAMINE METHYLTRANSFERASE ISOFORM X1"/>
    <property type="match status" value="1"/>
</dbReference>
<dbReference type="RefSeq" id="WP_047956274.1">
    <property type="nucleotide sequence ID" value="NZ_LDPG01000001.1"/>
</dbReference>
<evidence type="ECO:0000256" key="5">
    <source>
        <dbReference type="ARBA" id="ARBA00047622"/>
    </source>
</evidence>
<evidence type="ECO:0000256" key="4">
    <source>
        <dbReference type="ARBA" id="ARBA00025707"/>
    </source>
</evidence>